<dbReference type="SUPFAM" id="SSF53335">
    <property type="entry name" value="S-adenosyl-L-methionine-dependent methyltransferases"/>
    <property type="match status" value="1"/>
</dbReference>
<dbReference type="PANTHER" id="PTHR43591">
    <property type="entry name" value="METHYLTRANSFERASE"/>
    <property type="match status" value="1"/>
</dbReference>
<dbReference type="Proteomes" id="UP000228875">
    <property type="component" value="Unassembled WGS sequence"/>
</dbReference>
<keyword evidence="2" id="KW-0489">Methyltransferase</keyword>
<dbReference type="AlphaFoldDB" id="A0A2M8DMW3"/>
<dbReference type="Gene3D" id="3.40.50.150">
    <property type="entry name" value="Vaccinia Virus protein VP39"/>
    <property type="match status" value="1"/>
</dbReference>
<dbReference type="Pfam" id="PF08241">
    <property type="entry name" value="Methyltransf_11"/>
    <property type="match status" value="1"/>
</dbReference>
<evidence type="ECO:0000259" key="1">
    <source>
        <dbReference type="Pfam" id="PF08241"/>
    </source>
</evidence>
<evidence type="ECO:0000313" key="3">
    <source>
        <dbReference type="Proteomes" id="UP000228875"/>
    </source>
</evidence>
<dbReference type="CDD" id="cd02440">
    <property type="entry name" value="AdoMet_MTases"/>
    <property type="match status" value="1"/>
</dbReference>
<organism evidence="2 3">
    <name type="scientific">Candidatus Nealsonbacteria bacterium CG_4_9_14_0_8_um_filter_35_12</name>
    <dbReference type="NCBI Taxonomy" id="1974692"/>
    <lineage>
        <taxon>Bacteria</taxon>
        <taxon>Candidatus Nealsoniibacteriota</taxon>
    </lineage>
</organism>
<dbReference type="InterPro" id="IPR029063">
    <property type="entry name" value="SAM-dependent_MTases_sf"/>
</dbReference>
<reference evidence="3" key="1">
    <citation type="submission" date="2017-09" db="EMBL/GenBank/DDBJ databases">
        <title>Depth-based differentiation of microbial function through sediment-hosted aquifers and enrichment of novel symbionts in the deep terrestrial subsurface.</title>
        <authorList>
            <person name="Probst A.J."/>
            <person name="Ladd B."/>
            <person name="Jarett J.K."/>
            <person name="Geller-Mcgrath D.E."/>
            <person name="Sieber C.M.K."/>
            <person name="Emerson J.B."/>
            <person name="Anantharaman K."/>
            <person name="Thomas B.C."/>
            <person name="Malmstrom R."/>
            <person name="Stieglmeier M."/>
            <person name="Klingl A."/>
            <person name="Woyke T."/>
            <person name="Ryan C.M."/>
            <person name="Banfield J.F."/>
        </authorList>
    </citation>
    <scope>NUCLEOTIDE SEQUENCE [LARGE SCALE GENOMIC DNA]</scope>
</reference>
<evidence type="ECO:0000313" key="2">
    <source>
        <dbReference type="EMBL" id="PJB99475.1"/>
    </source>
</evidence>
<dbReference type="InterPro" id="IPR013216">
    <property type="entry name" value="Methyltransf_11"/>
</dbReference>
<dbReference type="GO" id="GO:0008757">
    <property type="term" value="F:S-adenosylmethionine-dependent methyltransferase activity"/>
    <property type="evidence" value="ECO:0007669"/>
    <property type="project" value="InterPro"/>
</dbReference>
<dbReference type="EMBL" id="PFTB01000037">
    <property type="protein sequence ID" value="PJB99475.1"/>
    <property type="molecule type" value="Genomic_DNA"/>
</dbReference>
<accession>A0A2M8DMW3</accession>
<proteinExistence type="predicted"/>
<dbReference type="GO" id="GO:0032259">
    <property type="term" value="P:methylation"/>
    <property type="evidence" value="ECO:0007669"/>
    <property type="project" value="UniProtKB-KW"/>
</dbReference>
<name>A0A2M8DMW3_9BACT</name>
<sequence length="230" mass="27080">MDFDNFSQNYTKIHNQNIKISGESSEYFSEYKVKALDDFYSWYNLKKDIKILDLGCGIGKLEKFFSQYFPQAKIWGIDPSQESIQISSRENKNGNIVFSIFDGRYIPFDDIFFDAIIISTVLHHVPLNERQTLIQECYRVLSSKGYIFIFEHNPLNILTRYIVKTCVFDKDAHLLNANTSKILLKQSKFIIKELDYIVFFPKILKSLRPLEKKLRWCCLGAQYFIVGYKQ</sequence>
<protein>
    <submittedName>
        <fullName evidence="2">Class I SAM-dependent methyltransferase</fullName>
    </submittedName>
</protein>
<comment type="caution">
    <text evidence="2">The sequence shown here is derived from an EMBL/GenBank/DDBJ whole genome shotgun (WGS) entry which is preliminary data.</text>
</comment>
<feature type="domain" description="Methyltransferase type 11" evidence="1">
    <location>
        <begin position="52"/>
        <end position="149"/>
    </location>
</feature>
<keyword evidence="2" id="KW-0808">Transferase</keyword>
<gene>
    <name evidence="2" type="ORF">CO077_01530</name>
</gene>